<feature type="transmembrane region" description="Helical" evidence="6">
    <location>
        <begin position="203"/>
        <end position="228"/>
    </location>
</feature>
<sequence length="583" mass="63611">MAPSLVLVAVESVPRPCIQALKLVVHRSWLREKAKRRSTPSSRCEVEESLSVSGDALSTIKRKSASRAVAFLNLTLFLVSPNRALAWFSLSTTGGMPQGNLLKMIPLGNEEAVHLLREMMQSWRDWENGPNSSLLQGGLNNGGPVSLIYGFVLCFCGTLATAASLGELASMAPTSGGQYHWVSLLATGKWSVRASWITGWVSVLAWIAATATPAFLGATLLQGLFVLNDNSYVYQQFHGTLLYFAIILLAILVNVFLIRFLPYLETLILILHIGLFFALLVPLVYLAPQHSALFVFTDFESRAGWNSRGIAWCVGLLTTAFPFTGYDGACHMSEEIEQAEKVVPRALVTSVVLNGLLGFGFVIALLFSMGDLEKVLASPTGYPLIAIFHEATQSTRATNAAICGIVASAIGSVLGLMASASRTTWAFSRDRGLPFSQQLSHVNKRRAIPLNSILVTTTFLLLLGLINLWNTNAFLAIAGVATVALYFTYLMPIALLLMRRLRGDEIKFGPWKLGRWGLAINLFSVCYTIFTSIFMFFPAVIPVTRGNFNWTSVVFIGTLAISGVSWLVFGMKSFTGPVRETLS</sequence>
<feature type="transmembrane region" description="Helical" evidence="6">
    <location>
        <begin position="346"/>
        <end position="367"/>
    </location>
</feature>
<evidence type="ECO:0000313" key="8">
    <source>
        <dbReference type="Proteomes" id="UP000606974"/>
    </source>
</evidence>
<dbReference type="Pfam" id="PF13520">
    <property type="entry name" value="AA_permease_2"/>
    <property type="match status" value="1"/>
</dbReference>
<organism evidence="7 8">
    <name type="scientific">Endocarpon pusillum</name>
    <dbReference type="NCBI Taxonomy" id="364733"/>
    <lineage>
        <taxon>Eukaryota</taxon>
        <taxon>Fungi</taxon>
        <taxon>Dikarya</taxon>
        <taxon>Ascomycota</taxon>
        <taxon>Pezizomycotina</taxon>
        <taxon>Eurotiomycetes</taxon>
        <taxon>Chaetothyriomycetidae</taxon>
        <taxon>Verrucariales</taxon>
        <taxon>Verrucariaceae</taxon>
        <taxon>Endocarpon</taxon>
    </lineage>
</organism>
<dbReference type="AlphaFoldDB" id="A0A8H7AEB3"/>
<dbReference type="Gene3D" id="1.20.1740.10">
    <property type="entry name" value="Amino acid/polyamine transporter I"/>
    <property type="match status" value="1"/>
</dbReference>
<keyword evidence="3 6" id="KW-0812">Transmembrane</keyword>
<evidence type="ECO:0000256" key="4">
    <source>
        <dbReference type="ARBA" id="ARBA00022989"/>
    </source>
</evidence>
<keyword evidence="2" id="KW-0813">Transport</keyword>
<feature type="transmembrane region" description="Helical" evidence="6">
    <location>
        <begin position="448"/>
        <end position="469"/>
    </location>
</feature>
<feature type="transmembrane region" description="Helical" evidence="6">
    <location>
        <begin position="240"/>
        <end position="261"/>
    </location>
</feature>
<feature type="transmembrane region" description="Helical" evidence="6">
    <location>
        <begin position="147"/>
        <end position="166"/>
    </location>
</feature>
<feature type="transmembrane region" description="Helical" evidence="6">
    <location>
        <begin position="68"/>
        <end position="90"/>
    </location>
</feature>
<evidence type="ECO:0000313" key="7">
    <source>
        <dbReference type="EMBL" id="KAF7505546.1"/>
    </source>
</evidence>
<name>A0A8H7AEB3_9EURO</name>
<evidence type="ECO:0000256" key="3">
    <source>
        <dbReference type="ARBA" id="ARBA00022692"/>
    </source>
</evidence>
<evidence type="ECO:0000256" key="5">
    <source>
        <dbReference type="ARBA" id="ARBA00023136"/>
    </source>
</evidence>
<evidence type="ECO:0008006" key="9">
    <source>
        <dbReference type="Google" id="ProtNLM"/>
    </source>
</evidence>
<comment type="subcellular location">
    <subcellularLocation>
        <location evidence="1">Membrane</location>
        <topology evidence="1">Multi-pass membrane protein</topology>
    </subcellularLocation>
</comment>
<accession>A0A8H7AEB3</accession>
<feature type="transmembrane region" description="Helical" evidence="6">
    <location>
        <begin position="309"/>
        <end position="326"/>
    </location>
</feature>
<proteinExistence type="predicted"/>
<feature type="transmembrane region" description="Helical" evidence="6">
    <location>
        <begin position="547"/>
        <end position="569"/>
    </location>
</feature>
<dbReference type="GO" id="GO:0016020">
    <property type="term" value="C:membrane"/>
    <property type="evidence" value="ECO:0007669"/>
    <property type="project" value="UniProtKB-SubCell"/>
</dbReference>
<keyword evidence="5 6" id="KW-0472">Membrane</keyword>
<reference evidence="7" key="1">
    <citation type="submission" date="2020-02" db="EMBL/GenBank/DDBJ databases">
        <authorList>
            <person name="Palmer J.M."/>
        </authorList>
    </citation>
    <scope>NUCLEOTIDE SEQUENCE</scope>
    <source>
        <strain evidence="7">EPUS1.4</strain>
        <tissue evidence="7">Thallus</tissue>
    </source>
</reference>
<feature type="transmembrane region" description="Helical" evidence="6">
    <location>
        <begin position="475"/>
        <end position="497"/>
    </location>
</feature>
<dbReference type="Proteomes" id="UP000606974">
    <property type="component" value="Unassembled WGS sequence"/>
</dbReference>
<evidence type="ECO:0000256" key="2">
    <source>
        <dbReference type="ARBA" id="ARBA00022448"/>
    </source>
</evidence>
<keyword evidence="8" id="KW-1185">Reference proteome</keyword>
<dbReference type="GO" id="GO:0022857">
    <property type="term" value="F:transmembrane transporter activity"/>
    <property type="evidence" value="ECO:0007669"/>
    <property type="project" value="InterPro"/>
</dbReference>
<gene>
    <name evidence="7" type="ORF">GJ744_000708</name>
</gene>
<evidence type="ECO:0000256" key="6">
    <source>
        <dbReference type="SAM" id="Phobius"/>
    </source>
</evidence>
<protein>
    <recommendedName>
        <fullName evidence="9">Choline transport protein</fullName>
    </recommendedName>
</protein>
<feature type="transmembrane region" description="Helical" evidence="6">
    <location>
        <begin position="267"/>
        <end position="288"/>
    </location>
</feature>
<comment type="caution">
    <text evidence="7">The sequence shown here is derived from an EMBL/GenBank/DDBJ whole genome shotgun (WGS) entry which is preliminary data.</text>
</comment>
<dbReference type="InterPro" id="IPR002293">
    <property type="entry name" value="AA/rel_permease1"/>
</dbReference>
<feature type="transmembrane region" description="Helical" evidence="6">
    <location>
        <begin position="518"/>
        <end position="541"/>
    </location>
</feature>
<dbReference type="PANTHER" id="PTHR45649:SF14">
    <property type="entry name" value="GABA PERMEASE"/>
    <property type="match status" value="1"/>
</dbReference>
<dbReference type="OrthoDB" id="3257095at2759"/>
<dbReference type="EMBL" id="JAACFV010000107">
    <property type="protein sequence ID" value="KAF7505546.1"/>
    <property type="molecule type" value="Genomic_DNA"/>
</dbReference>
<keyword evidence="4 6" id="KW-1133">Transmembrane helix</keyword>
<dbReference type="PANTHER" id="PTHR45649">
    <property type="entry name" value="AMINO-ACID PERMEASE BAT1"/>
    <property type="match status" value="1"/>
</dbReference>
<evidence type="ECO:0000256" key="1">
    <source>
        <dbReference type="ARBA" id="ARBA00004141"/>
    </source>
</evidence>